<evidence type="ECO:0000256" key="12">
    <source>
        <dbReference type="PROSITE-ProRule" id="PRU00076"/>
    </source>
</evidence>
<dbReference type="PRINTS" id="PR00722">
    <property type="entry name" value="CHYMOTRYPSIN"/>
</dbReference>
<keyword evidence="4" id="KW-0301">Gamma-carboxyglutamic acid</keyword>
<dbReference type="InterPro" id="IPR000742">
    <property type="entry name" value="EGF"/>
</dbReference>
<dbReference type="GO" id="GO:0005509">
    <property type="term" value="F:calcium ion binding"/>
    <property type="evidence" value="ECO:0007669"/>
    <property type="project" value="InterPro"/>
</dbReference>
<keyword evidence="13" id="KW-1133">Transmembrane helix</keyword>
<dbReference type="InterPro" id="IPR050442">
    <property type="entry name" value="Peptidase_S1_coag_factors"/>
</dbReference>
<keyword evidence="6 12" id="KW-0245">EGF-like domain</keyword>
<dbReference type="PROSITE" id="PS00011">
    <property type="entry name" value="GLA_1"/>
    <property type="match status" value="1"/>
</dbReference>
<dbReference type="InterPro" id="IPR000152">
    <property type="entry name" value="EGF-type_Asp/Asn_hydroxyl_site"/>
</dbReference>
<dbReference type="PROSITE" id="PS50240">
    <property type="entry name" value="TRYPSIN_DOM"/>
    <property type="match status" value="1"/>
</dbReference>
<dbReference type="FunFam" id="2.10.25.10:FF:000162">
    <property type="entry name" value="Coagulation factor X (Predicted)"/>
    <property type="match status" value="1"/>
</dbReference>
<keyword evidence="18" id="KW-1185">Reference proteome</keyword>
<dbReference type="InterPro" id="IPR000294">
    <property type="entry name" value="GLA_domain"/>
</dbReference>
<dbReference type="CDD" id="cd00190">
    <property type="entry name" value="Tryp_SPc"/>
    <property type="match status" value="1"/>
</dbReference>
<dbReference type="InterPro" id="IPR018114">
    <property type="entry name" value="TRYPSIN_HIS"/>
</dbReference>
<dbReference type="PRINTS" id="PR00001">
    <property type="entry name" value="GLABLOOD"/>
</dbReference>
<feature type="transmembrane region" description="Helical" evidence="13">
    <location>
        <begin position="144"/>
        <end position="165"/>
    </location>
</feature>
<dbReference type="InterPro" id="IPR035972">
    <property type="entry name" value="GLA-like_dom_SF"/>
</dbReference>
<evidence type="ECO:0000256" key="10">
    <source>
        <dbReference type="ARBA" id="ARBA00023157"/>
    </source>
</evidence>
<dbReference type="CDD" id="cd00054">
    <property type="entry name" value="EGF_CA"/>
    <property type="match status" value="1"/>
</dbReference>
<dbReference type="PROSITE" id="PS01186">
    <property type="entry name" value="EGF_2"/>
    <property type="match status" value="1"/>
</dbReference>
<keyword evidence="13" id="KW-0812">Transmembrane</keyword>
<dbReference type="InterPro" id="IPR017857">
    <property type="entry name" value="Coagulation_fac-like_Gla_dom"/>
</dbReference>
<dbReference type="GO" id="GO:0006508">
    <property type="term" value="P:proteolysis"/>
    <property type="evidence" value="ECO:0007669"/>
    <property type="project" value="UniProtKB-KW"/>
</dbReference>
<feature type="disulfide bond" evidence="12">
    <location>
        <begin position="251"/>
        <end position="260"/>
    </location>
</feature>
<evidence type="ECO:0000313" key="18">
    <source>
        <dbReference type="Proteomes" id="UP001178508"/>
    </source>
</evidence>
<reference evidence="17" key="1">
    <citation type="submission" date="2023-08" db="EMBL/GenBank/DDBJ databases">
        <authorList>
            <person name="Alioto T."/>
            <person name="Alioto T."/>
            <person name="Gomez Garrido J."/>
        </authorList>
    </citation>
    <scope>NUCLEOTIDE SEQUENCE</scope>
</reference>
<evidence type="ECO:0000256" key="9">
    <source>
        <dbReference type="ARBA" id="ARBA00022837"/>
    </source>
</evidence>
<dbReference type="EC" id="3.4.21.6" evidence="3"/>
<evidence type="ECO:0000256" key="4">
    <source>
        <dbReference type="ARBA" id="ARBA00022479"/>
    </source>
</evidence>
<evidence type="ECO:0000256" key="11">
    <source>
        <dbReference type="ARBA" id="ARBA00023180"/>
    </source>
</evidence>
<dbReference type="EMBL" id="OY660887">
    <property type="protein sequence ID" value="CAJ1087687.1"/>
    <property type="molecule type" value="Genomic_DNA"/>
</dbReference>
<dbReference type="SMART" id="SM00179">
    <property type="entry name" value="EGF_CA"/>
    <property type="match status" value="1"/>
</dbReference>
<dbReference type="Pfam" id="PF14670">
    <property type="entry name" value="FXa_inhibition"/>
    <property type="match status" value="1"/>
</dbReference>
<evidence type="ECO:0000256" key="5">
    <source>
        <dbReference type="ARBA" id="ARBA00022525"/>
    </source>
</evidence>
<comment type="catalytic activity">
    <reaction evidence="1">
        <text>Selective cleavage of Arg-|-Thr and then Arg-|-Ile bonds in prothrombin to form thrombin.</text>
        <dbReference type="EC" id="3.4.21.6"/>
    </reaction>
</comment>
<gene>
    <name evidence="17" type="ORF">XNOV1_A007537</name>
</gene>
<dbReference type="Gene3D" id="2.40.10.10">
    <property type="entry name" value="Trypsin-like serine proteases"/>
    <property type="match status" value="2"/>
</dbReference>
<accession>A0AAV1HNZ7</accession>
<dbReference type="Gene3D" id="4.10.740.10">
    <property type="entry name" value="Coagulation Factor IX"/>
    <property type="match status" value="1"/>
</dbReference>
<dbReference type="PROSITE" id="PS00010">
    <property type="entry name" value="ASX_HYDROXYL"/>
    <property type="match status" value="1"/>
</dbReference>
<sequence>MEQSCRRQKVKLRAGNVELRGCWKRKAVFITNAKRRSCCCRRSIDTQLKRGGTTTFTSVCVRRSGVTCEVCPGGRCNLAGHERRYNQELGLRSTVSAHILPRPTSAAYSGRYPLFHLHIQTPLLTHRSLRFLRLRSHSSGAMMWFLRLSVGLLLLHLAAVNTVFLDGKTANQVLNRHRRANSFFEEVKQGDMERECVEEPCDWEEAREIFEDKEQTDEFWAKYADGDACESQPCSFNGICKDGLGGYTCFCQPGYRGYNCEIVIPQLCQNENGGCHHFCHAVRKDVKCSCADKYYLRSDNKSCYSNETFKCGAIVIRNIQSLLRFEWGNTTKPATNLTDLNTNSTHLENDNLTSSQNSTDLLLQQTILPKEMVHEQRRTSQRATMTRIVGGPECPPGDCPWQALLVNEENVGFCGGTILNEYIILTAAHCMNRTRFFTVKLGEFNVLEESDDEVVHQVETIVIHREYRPDTYNNDIALLKLIKPIKFTGFILPACIPESDFAEEVLMKQPYGMVSGFGHLSEGQQPSPILQRLAVPFVDRLTCLESTQLRISSRMFCAGYDEVSKDACQGDGGGPHVTPYKDTYFVTGVVSWGEGCARSGKYGIYTQVSKFIHWIRHGIDKLLATETNGNRRKQNTGQIQRLVL</sequence>
<evidence type="ECO:0000256" key="7">
    <source>
        <dbReference type="ARBA" id="ARBA00022670"/>
    </source>
</evidence>
<dbReference type="InterPro" id="IPR043504">
    <property type="entry name" value="Peptidase_S1_PA_chymotrypsin"/>
</dbReference>
<evidence type="ECO:0000256" key="13">
    <source>
        <dbReference type="SAM" id="Phobius"/>
    </source>
</evidence>
<keyword evidence="5" id="KW-0964">Secreted</keyword>
<dbReference type="PANTHER" id="PTHR24278:SF28">
    <property type="entry name" value="COAGULATION FACTOR X"/>
    <property type="match status" value="1"/>
</dbReference>
<dbReference type="SUPFAM" id="SSF57630">
    <property type="entry name" value="GLA-domain"/>
    <property type="match status" value="1"/>
</dbReference>
<feature type="domain" description="Peptidase S1" evidence="15">
    <location>
        <begin position="388"/>
        <end position="620"/>
    </location>
</feature>
<dbReference type="Proteomes" id="UP001178508">
    <property type="component" value="Chromosome 24"/>
</dbReference>
<feature type="domain" description="EGF-like" evidence="14">
    <location>
        <begin position="225"/>
        <end position="261"/>
    </location>
</feature>
<evidence type="ECO:0000259" key="15">
    <source>
        <dbReference type="PROSITE" id="PS50240"/>
    </source>
</evidence>
<dbReference type="InterPro" id="IPR009003">
    <property type="entry name" value="Peptidase_S1_PA"/>
</dbReference>
<dbReference type="Gene3D" id="2.10.25.10">
    <property type="entry name" value="Laminin"/>
    <property type="match status" value="2"/>
</dbReference>
<dbReference type="PANTHER" id="PTHR24278">
    <property type="entry name" value="COAGULATION FACTOR"/>
    <property type="match status" value="1"/>
</dbReference>
<keyword evidence="10 12" id="KW-1015">Disulfide bond</keyword>
<evidence type="ECO:0000256" key="3">
    <source>
        <dbReference type="ARBA" id="ARBA00012181"/>
    </source>
</evidence>
<evidence type="ECO:0000256" key="2">
    <source>
        <dbReference type="ARBA" id="ARBA00004613"/>
    </source>
</evidence>
<dbReference type="Pfam" id="PF00008">
    <property type="entry name" value="EGF"/>
    <property type="match status" value="1"/>
</dbReference>
<dbReference type="FunFam" id="2.40.10.10:FF:000013">
    <property type="entry name" value="Coagulation factor X"/>
    <property type="match status" value="1"/>
</dbReference>
<dbReference type="GO" id="GO:0004252">
    <property type="term" value="F:serine-type endopeptidase activity"/>
    <property type="evidence" value="ECO:0007669"/>
    <property type="project" value="UniProtKB-EC"/>
</dbReference>
<keyword evidence="7" id="KW-0645">Protease</keyword>
<comment type="caution">
    <text evidence="12">Lacks conserved residue(s) required for the propagation of feature annotation.</text>
</comment>
<organism evidence="17 18">
    <name type="scientific">Xyrichtys novacula</name>
    <name type="common">Pearly razorfish</name>
    <name type="synonym">Hemipteronotus novacula</name>
    <dbReference type="NCBI Taxonomy" id="13765"/>
    <lineage>
        <taxon>Eukaryota</taxon>
        <taxon>Metazoa</taxon>
        <taxon>Chordata</taxon>
        <taxon>Craniata</taxon>
        <taxon>Vertebrata</taxon>
        <taxon>Euteleostomi</taxon>
        <taxon>Actinopterygii</taxon>
        <taxon>Neopterygii</taxon>
        <taxon>Teleostei</taxon>
        <taxon>Neoteleostei</taxon>
        <taxon>Acanthomorphata</taxon>
        <taxon>Eupercaria</taxon>
        <taxon>Labriformes</taxon>
        <taxon>Labridae</taxon>
        <taxon>Xyrichtys</taxon>
    </lineage>
</organism>
<dbReference type="SUPFAM" id="SSF57196">
    <property type="entry name" value="EGF/Laminin"/>
    <property type="match status" value="1"/>
</dbReference>
<dbReference type="SMART" id="SM00181">
    <property type="entry name" value="EGF"/>
    <property type="match status" value="2"/>
</dbReference>
<protein>
    <recommendedName>
        <fullName evidence="3">coagulation factor Xa</fullName>
        <ecNumber evidence="3">3.4.21.6</ecNumber>
    </recommendedName>
</protein>
<keyword evidence="13" id="KW-0472">Membrane</keyword>
<dbReference type="InterPro" id="IPR001314">
    <property type="entry name" value="Peptidase_S1A"/>
</dbReference>
<dbReference type="AlphaFoldDB" id="A0AAV1HNZ7"/>
<evidence type="ECO:0000259" key="14">
    <source>
        <dbReference type="PROSITE" id="PS50026"/>
    </source>
</evidence>
<keyword evidence="11" id="KW-0325">Glycoprotein</keyword>
<dbReference type="PROSITE" id="PS00134">
    <property type="entry name" value="TRYPSIN_HIS"/>
    <property type="match status" value="1"/>
</dbReference>
<dbReference type="Pfam" id="PF00594">
    <property type="entry name" value="Gla"/>
    <property type="match status" value="1"/>
</dbReference>
<dbReference type="InterPro" id="IPR001254">
    <property type="entry name" value="Trypsin_dom"/>
</dbReference>
<dbReference type="PROSITE" id="PS50026">
    <property type="entry name" value="EGF_3"/>
    <property type="match status" value="1"/>
</dbReference>
<dbReference type="PROSITE" id="PS00022">
    <property type="entry name" value="EGF_1"/>
    <property type="match status" value="1"/>
</dbReference>
<evidence type="ECO:0000256" key="6">
    <source>
        <dbReference type="ARBA" id="ARBA00022536"/>
    </source>
</evidence>
<dbReference type="InterPro" id="IPR001881">
    <property type="entry name" value="EGF-like_Ca-bd_dom"/>
</dbReference>
<keyword evidence="9" id="KW-0106">Calcium</keyword>
<dbReference type="SMART" id="SM00020">
    <property type="entry name" value="Tryp_SPc"/>
    <property type="match status" value="1"/>
</dbReference>
<name>A0AAV1HNZ7_XYRNO</name>
<keyword evidence="8" id="KW-0378">Hydrolase</keyword>
<dbReference type="SUPFAM" id="SSF50494">
    <property type="entry name" value="Trypsin-like serine proteases"/>
    <property type="match status" value="1"/>
</dbReference>
<feature type="domain" description="Gla" evidence="16">
    <location>
        <begin position="179"/>
        <end position="225"/>
    </location>
</feature>
<dbReference type="SMART" id="SM00069">
    <property type="entry name" value="GLA"/>
    <property type="match status" value="1"/>
</dbReference>
<evidence type="ECO:0000313" key="17">
    <source>
        <dbReference type="EMBL" id="CAJ1087687.1"/>
    </source>
</evidence>
<proteinExistence type="predicted"/>
<dbReference type="GO" id="GO:0005615">
    <property type="term" value="C:extracellular space"/>
    <property type="evidence" value="ECO:0007669"/>
    <property type="project" value="TreeGrafter"/>
</dbReference>
<evidence type="ECO:0000256" key="8">
    <source>
        <dbReference type="ARBA" id="ARBA00022801"/>
    </source>
</evidence>
<comment type="subcellular location">
    <subcellularLocation>
        <location evidence="2">Secreted</location>
    </subcellularLocation>
</comment>
<evidence type="ECO:0000259" key="16">
    <source>
        <dbReference type="PROSITE" id="PS50998"/>
    </source>
</evidence>
<evidence type="ECO:0000256" key="1">
    <source>
        <dbReference type="ARBA" id="ARBA00001239"/>
    </source>
</evidence>
<dbReference type="FunFam" id="4.10.740.10:FF:000001">
    <property type="entry name" value="vitamin K-dependent protein S"/>
    <property type="match status" value="1"/>
</dbReference>
<dbReference type="Pfam" id="PF00089">
    <property type="entry name" value="Trypsin"/>
    <property type="match status" value="1"/>
</dbReference>
<dbReference type="PROSITE" id="PS50998">
    <property type="entry name" value="GLA_2"/>
    <property type="match status" value="1"/>
</dbReference>